<evidence type="ECO:0000256" key="2">
    <source>
        <dbReference type="ARBA" id="ARBA00008712"/>
    </source>
</evidence>
<evidence type="ECO:0000313" key="7">
    <source>
        <dbReference type="Proteomes" id="UP000762676"/>
    </source>
</evidence>
<evidence type="ECO:0000256" key="5">
    <source>
        <dbReference type="SAM" id="SignalP"/>
    </source>
</evidence>
<feature type="chain" id="PRO_5043484019" evidence="5">
    <location>
        <begin position="19"/>
        <end position="179"/>
    </location>
</feature>
<name>A0AAV4HB77_9GAST</name>
<proteinExistence type="inferred from homology"/>
<dbReference type="PANTHER" id="PTHR15040:SF1">
    <property type="entry name" value="DERMATOPONTIN-LIKE ISOFORM X1"/>
    <property type="match status" value="1"/>
</dbReference>
<dbReference type="InterPro" id="IPR026645">
    <property type="entry name" value="Dermatopontin"/>
</dbReference>
<comment type="caution">
    <text evidence="6">The sequence shown here is derived from an EMBL/GenBank/DDBJ whole genome shotgun (WGS) entry which is preliminary data.</text>
</comment>
<evidence type="ECO:0000313" key="6">
    <source>
        <dbReference type="EMBL" id="GFR94794.1"/>
    </source>
</evidence>
<keyword evidence="5" id="KW-0732">Signal</keyword>
<dbReference type="AlphaFoldDB" id="A0AAV4HB77"/>
<dbReference type="PANTHER" id="PTHR15040">
    <property type="entry name" value="DERMATOPONTIN-RELATED"/>
    <property type="match status" value="1"/>
</dbReference>
<dbReference type="GO" id="GO:0005615">
    <property type="term" value="C:extracellular space"/>
    <property type="evidence" value="ECO:0007669"/>
    <property type="project" value="TreeGrafter"/>
</dbReference>
<accession>A0AAV4HB77</accession>
<evidence type="ECO:0000256" key="3">
    <source>
        <dbReference type="ARBA" id="ARBA00022525"/>
    </source>
</evidence>
<evidence type="ECO:0000256" key="4">
    <source>
        <dbReference type="ARBA" id="ARBA00023157"/>
    </source>
</evidence>
<dbReference type="EMBL" id="BMAT01008896">
    <property type="protein sequence ID" value="GFR94794.1"/>
    <property type="molecule type" value="Genomic_DNA"/>
</dbReference>
<comment type="similarity">
    <text evidence="2">Belongs to the dermatopontin family.</text>
</comment>
<protein>
    <submittedName>
        <fullName evidence="6">Hemagglutinin/amebocyte aggregation factor</fullName>
    </submittedName>
</protein>
<sequence>MSLKHVVVLAVLVAAAVASEQVDFVNDLDHNLNFECPAGEVIKSIYSVHDDSTQDRRFKFGCGPPPKKVEPIKCEWTEGFVNHWDGPVMFMCPPNHLVAGVSSVHDNNYQDRRMKFKCCRKPSFRTQSCYFTDYLNNWNDPLDYTVPSGRVLAGWLSVHDNSAEDRRHRMVECRYGKNK</sequence>
<feature type="signal peptide" evidence="5">
    <location>
        <begin position="1"/>
        <end position="18"/>
    </location>
</feature>
<reference evidence="6 7" key="1">
    <citation type="journal article" date="2021" name="Elife">
        <title>Chloroplast acquisition without the gene transfer in kleptoplastic sea slugs, Plakobranchus ocellatus.</title>
        <authorList>
            <person name="Maeda T."/>
            <person name="Takahashi S."/>
            <person name="Yoshida T."/>
            <person name="Shimamura S."/>
            <person name="Takaki Y."/>
            <person name="Nagai Y."/>
            <person name="Toyoda A."/>
            <person name="Suzuki Y."/>
            <person name="Arimoto A."/>
            <person name="Ishii H."/>
            <person name="Satoh N."/>
            <person name="Nishiyama T."/>
            <person name="Hasebe M."/>
            <person name="Maruyama T."/>
            <person name="Minagawa J."/>
            <person name="Obokata J."/>
            <person name="Shigenobu S."/>
        </authorList>
    </citation>
    <scope>NUCLEOTIDE SEQUENCE [LARGE SCALE GENOMIC DNA]</scope>
</reference>
<dbReference type="Pfam" id="PF14704">
    <property type="entry name" value="DERM"/>
    <property type="match status" value="1"/>
</dbReference>
<keyword evidence="7" id="KW-1185">Reference proteome</keyword>
<evidence type="ECO:0000256" key="1">
    <source>
        <dbReference type="ARBA" id="ARBA00004613"/>
    </source>
</evidence>
<keyword evidence="3" id="KW-0964">Secreted</keyword>
<dbReference type="GO" id="GO:0030199">
    <property type="term" value="P:collagen fibril organization"/>
    <property type="evidence" value="ECO:0007669"/>
    <property type="project" value="TreeGrafter"/>
</dbReference>
<organism evidence="6 7">
    <name type="scientific">Elysia marginata</name>
    <dbReference type="NCBI Taxonomy" id="1093978"/>
    <lineage>
        <taxon>Eukaryota</taxon>
        <taxon>Metazoa</taxon>
        <taxon>Spiralia</taxon>
        <taxon>Lophotrochozoa</taxon>
        <taxon>Mollusca</taxon>
        <taxon>Gastropoda</taxon>
        <taxon>Heterobranchia</taxon>
        <taxon>Euthyneura</taxon>
        <taxon>Panpulmonata</taxon>
        <taxon>Sacoglossa</taxon>
        <taxon>Placobranchoidea</taxon>
        <taxon>Plakobranchidae</taxon>
        <taxon>Elysia</taxon>
    </lineage>
</organism>
<dbReference type="Proteomes" id="UP000762676">
    <property type="component" value="Unassembled WGS sequence"/>
</dbReference>
<comment type="subcellular location">
    <subcellularLocation>
        <location evidence="1">Secreted</location>
    </subcellularLocation>
</comment>
<gene>
    <name evidence="6" type="ORF">ElyMa_004413100</name>
</gene>
<dbReference type="GO" id="GO:0031012">
    <property type="term" value="C:extracellular matrix"/>
    <property type="evidence" value="ECO:0007669"/>
    <property type="project" value="TreeGrafter"/>
</dbReference>
<keyword evidence="4" id="KW-1015">Disulfide bond</keyword>